<dbReference type="AlphaFoldDB" id="A0A1F2WM64"/>
<sequence>MPDWTQEVEVLIDEGRISVPYSWTVGTTLSRFYCELRDNGKIWANRCPECGTVFVPPKIKCINCYQDLHDWVELPGTGTVETFTVVRYEEPAIHPRKAPFVYGIIKMDGADTGMLHFIDEIEPEKVKAGMRVEAVLEDERDGNILDIKHFRPLKPGSGG</sequence>
<evidence type="ECO:0000313" key="4">
    <source>
        <dbReference type="Proteomes" id="UP000177876"/>
    </source>
</evidence>
<dbReference type="Gene3D" id="6.10.30.10">
    <property type="match status" value="1"/>
</dbReference>
<organism evidence="3 4">
    <name type="scientific">Candidatus Solincola sediminis</name>
    <dbReference type="NCBI Taxonomy" id="1797199"/>
    <lineage>
        <taxon>Bacteria</taxon>
        <taxon>Bacillati</taxon>
        <taxon>Actinomycetota</taxon>
        <taxon>Candidatus Geothermincolia</taxon>
        <taxon>Candidatus Geothermincolales</taxon>
        <taxon>Candidatus Geothermincolaceae</taxon>
        <taxon>Candidatus Solincola</taxon>
    </lineage>
</organism>
<dbReference type="EMBL" id="MELK01000028">
    <property type="protein sequence ID" value="OFW57966.1"/>
    <property type="molecule type" value="Genomic_DNA"/>
</dbReference>
<dbReference type="InterPro" id="IPR002878">
    <property type="entry name" value="ChsH2_C"/>
</dbReference>
<evidence type="ECO:0000259" key="2">
    <source>
        <dbReference type="Pfam" id="PF12172"/>
    </source>
</evidence>
<accession>A0A1F2WM64</accession>
<feature type="domain" description="ChsH2 C-terminal OB-fold" evidence="1">
    <location>
        <begin position="71"/>
        <end position="136"/>
    </location>
</feature>
<name>A0A1F2WM64_9ACTN</name>
<dbReference type="Gene3D" id="2.40.50.140">
    <property type="entry name" value="Nucleic acid-binding proteins"/>
    <property type="match status" value="1"/>
</dbReference>
<evidence type="ECO:0000259" key="1">
    <source>
        <dbReference type="Pfam" id="PF01796"/>
    </source>
</evidence>
<dbReference type="Proteomes" id="UP000177876">
    <property type="component" value="Unassembled WGS sequence"/>
</dbReference>
<protein>
    <recommendedName>
        <fullName evidence="5">Zn-ribbon domain-containing OB-fold protein</fullName>
    </recommendedName>
</protein>
<proteinExistence type="predicted"/>
<dbReference type="STRING" id="1797197.A2Y75_12100"/>
<reference evidence="3 4" key="1">
    <citation type="journal article" date="2016" name="Nat. Commun.">
        <title>Thousands of microbial genomes shed light on interconnected biogeochemical processes in an aquifer system.</title>
        <authorList>
            <person name="Anantharaman K."/>
            <person name="Brown C.T."/>
            <person name="Hug L.A."/>
            <person name="Sharon I."/>
            <person name="Castelle C.J."/>
            <person name="Probst A.J."/>
            <person name="Thomas B.C."/>
            <person name="Singh A."/>
            <person name="Wilkins M.J."/>
            <person name="Karaoz U."/>
            <person name="Brodie E.L."/>
            <person name="Williams K.H."/>
            <person name="Hubbard S.S."/>
            <person name="Banfield J.F."/>
        </authorList>
    </citation>
    <scope>NUCLEOTIDE SEQUENCE [LARGE SCALE GENOMIC DNA]</scope>
</reference>
<comment type="caution">
    <text evidence="3">The sequence shown here is derived from an EMBL/GenBank/DDBJ whole genome shotgun (WGS) entry which is preliminary data.</text>
</comment>
<evidence type="ECO:0000313" key="3">
    <source>
        <dbReference type="EMBL" id="OFW57966.1"/>
    </source>
</evidence>
<dbReference type="InterPro" id="IPR052513">
    <property type="entry name" value="Thioester_dehydratase-like"/>
</dbReference>
<dbReference type="PANTHER" id="PTHR34075:SF4">
    <property type="entry name" value="DUF35 DOMAIN-CONTAINING PROTEIN"/>
    <property type="match status" value="1"/>
</dbReference>
<dbReference type="InterPro" id="IPR012340">
    <property type="entry name" value="NA-bd_OB-fold"/>
</dbReference>
<dbReference type="InterPro" id="IPR022002">
    <property type="entry name" value="ChsH2_Znr"/>
</dbReference>
<dbReference type="PANTHER" id="PTHR34075">
    <property type="entry name" value="BLR3430 PROTEIN"/>
    <property type="match status" value="1"/>
</dbReference>
<dbReference type="SUPFAM" id="SSF50249">
    <property type="entry name" value="Nucleic acid-binding proteins"/>
    <property type="match status" value="1"/>
</dbReference>
<gene>
    <name evidence="3" type="ORF">A2Y75_12100</name>
</gene>
<dbReference type="Pfam" id="PF01796">
    <property type="entry name" value="OB_ChsH2_C"/>
    <property type="match status" value="1"/>
</dbReference>
<evidence type="ECO:0008006" key="5">
    <source>
        <dbReference type="Google" id="ProtNLM"/>
    </source>
</evidence>
<dbReference type="Pfam" id="PF12172">
    <property type="entry name" value="zf-ChsH2"/>
    <property type="match status" value="1"/>
</dbReference>
<feature type="domain" description="ChsH2 rubredoxin-like zinc ribbon" evidence="2">
    <location>
        <begin position="37"/>
        <end position="64"/>
    </location>
</feature>